<dbReference type="EMBL" id="QGHF01000003">
    <property type="protein sequence ID" value="PWK98737.1"/>
    <property type="molecule type" value="Genomic_DNA"/>
</dbReference>
<dbReference type="AlphaFoldDB" id="A0A2V2BJ64"/>
<organism evidence="2 3">
    <name type="scientific">Pantoea allii</name>
    <dbReference type="NCBI Taxonomy" id="574096"/>
    <lineage>
        <taxon>Bacteria</taxon>
        <taxon>Pseudomonadati</taxon>
        <taxon>Pseudomonadota</taxon>
        <taxon>Gammaproteobacteria</taxon>
        <taxon>Enterobacterales</taxon>
        <taxon>Erwiniaceae</taxon>
        <taxon>Pantoea</taxon>
    </lineage>
</organism>
<dbReference type="InterPro" id="IPR001447">
    <property type="entry name" value="Arylamine_N-AcTrfase"/>
</dbReference>
<dbReference type="SUPFAM" id="SSF54001">
    <property type="entry name" value="Cysteine proteinases"/>
    <property type="match status" value="1"/>
</dbReference>
<dbReference type="InterPro" id="IPR053710">
    <property type="entry name" value="Arylamine_NAT_domain_sf"/>
</dbReference>
<sequence>MPDSITALPAALAEQSLEKLGFSSPPAPDEAGLSTLYRAWCQSVPFDNLRRRLITEDDRALPLPGSTASDFFTHWLTFGTGGTCWAGHGALYALLAYLGFHVQFGLSTMLSPRPAPVGSPGHGMLIVKLDGRTLVVDSTLLHGDPLPLEARLNPHPVWGTRVHQHDGSWCIHWKPLGRAWLDCKILATDLSADAFQSRHQQSRSNSRFDGALLIRRANGEAITGIVKGEQVIRDRQGKESVTPLSRSEQHRLLIEEYGIAEALVARLPADDPAHR</sequence>
<evidence type="ECO:0000256" key="1">
    <source>
        <dbReference type="ARBA" id="ARBA00006547"/>
    </source>
</evidence>
<reference evidence="2 3" key="1">
    <citation type="submission" date="2018-05" db="EMBL/GenBank/DDBJ databases">
        <title>Genomic Encyclopedia of Type Strains, Phase IV (KMG-V): Genome sequencing to study the core and pangenomes of soil and plant-associated prokaryotes.</title>
        <authorList>
            <person name="Whitman W."/>
        </authorList>
    </citation>
    <scope>NUCLEOTIDE SEQUENCE [LARGE SCALE GENOMIC DNA]</scope>
    <source>
        <strain evidence="2 3">PNA 200-10</strain>
    </source>
</reference>
<name>A0A2V2BJ64_9GAMM</name>
<dbReference type="OrthoDB" id="1429351at2"/>
<evidence type="ECO:0000313" key="2">
    <source>
        <dbReference type="EMBL" id="PWK98737.1"/>
    </source>
</evidence>
<comment type="caution">
    <text evidence="2">The sequence shown here is derived from an EMBL/GenBank/DDBJ whole genome shotgun (WGS) entry which is preliminary data.</text>
</comment>
<comment type="similarity">
    <text evidence="1">Belongs to the arylamine N-acetyltransferase family.</text>
</comment>
<accession>A0A2V2BJ64</accession>
<dbReference type="InterPro" id="IPR038765">
    <property type="entry name" value="Papain-like_cys_pep_sf"/>
</dbReference>
<dbReference type="RefSeq" id="WP_109717032.1">
    <property type="nucleotide sequence ID" value="NZ_CP193908.1"/>
</dbReference>
<dbReference type="GO" id="GO:0016407">
    <property type="term" value="F:acetyltransferase activity"/>
    <property type="evidence" value="ECO:0007669"/>
    <property type="project" value="InterPro"/>
</dbReference>
<dbReference type="Gene3D" id="3.30.2140.20">
    <property type="match status" value="1"/>
</dbReference>
<dbReference type="Proteomes" id="UP000245981">
    <property type="component" value="Unassembled WGS sequence"/>
</dbReference>
<dbReference type="Pfam" id="PF00797">
    <property type="entry name" value="Acetyltransf_2"/>
    <property type="match status" value="1"/>
</dbReference>
<keyword evidence="2" id="KW-0808">Transferase</keyword>
<proteinExistence type="inferred from homology"/>
<evidence type="ECO:0000313" key="3">
    <source>
        <dbReference type="Proteomes" id="UP000245981"/>
    </source>
</evidence>
<protein>
    <submittedName>
        <fullName evidence="2">N-hydroxyarylamine O-acetyltransferase</fullName>
    </submittedName>
</protein>
<gene>
    <name evidence="2" type="ORF">C7431_103513</name>
</gene>